<evidence type="ECO:0000313" key="2">
    <source>
        <dbReference type="EMBL" id="KNF71120.1"/>
    </source>
</evidence>
<dbReference type="PATRIC" id="fig|562.7396.peg.782"/>
<reference evidence="2 3" key="1">
    <citation type="submission" date="2015-07" db="EMBL/GenBank/DDBJ databases">
        <title>Genome sequences of 64 non-O157:H7 Shiga toxin-producing Escherichia coli strains.</title>
        <authorList>
            <person name="Gonzalez-Escalona N."/>
            <person name="Toro M."/>
            <person name="Timme R."/>
            <person name="Payne J."/>
        </authorList>
    </citation>
    <scope>NUCLEOTIDE SEQUENCE [LARGE SCALE GENOMIC DNA]</scope>
    <source>
        <strain evidence="2 3">CFSAN026843</strain>
    </source>
</reference>
<dbReference type="InterPro" id="IPR041227">
    <property type="entry name" value="FluMu_N"/>
</dbReference>
<dbReference type="Gene3D" id="3.40.5.80">
    <property type="match status" value="1"/>
</dbReference>
<evidence type="ECO:0000259" key="1">
    <source>
        <dbReference type="Pfam" id="PF17891"/>
    </source>
</evidence>
<protein>
    <recommendedName>
        <fullName evidence="1">Mu-like prophage FluMu N-terminal domain-containing protein</fullName>
    </recommendedName>
</protein>
<organism evidence="2 3">
    <name type="scientific">Escherichia coli</name>
    <dbReference type="NCBI Taxonomy" id="562"/>
    <lineage>
        <taxon>Bacteria</taxon>
        <taxon>Pseudomonadati</taxon>
        <taxon>Pseudomonadota</taxon>
        <taxon>Gammaproteobacteria</taxon>
        <taxon>Enterobacterales</taxon>
        <taxon>Enterobacteriaceae</taxon>
        <taxon>Escherichia</taxon>
    </lineage>
</organism>
<sequence>MEKVIEITARREGFRRCGVAHSATTKAWPADAFTPEQLAVLKADPMLIVVERDKASGQNDALRGDELAAQLDAERQKVSELTAQLEEERQKVSELTARLNAAQKTQKADKKEK</sequence>
<gene>
    <name evidence="2" type="ORF">WR15_04880</name>
</gene>
<feature type="domain" description="Mu-like prophage FluMu N-terminal" evidence="1">
    <location>
        <begin position="8"/>
        <end position="50"/>
    </location>
</feature>
<accession>A0A0H0G897</accession>
<dbReference type="RefSeq" id="WP_047088856.1">
    <property type="nucleotide sequence ID" value="NZ_BDLM01000017.1"/>
</dbReference>
<dbReference type="Proteomes" id="UP000037564">
    <property type="component" value="Unassembled WGS sequence"/>
</dbReference>
<dbReference type="EMBL" id="LGZN01000014">
    <property type="protein sequence ID" value="KNF71120.1"/>
    <property type="molecule type" value="Genomic_DNA"/>
</dbReference>
<dbReference type="SUPFAM" id="SSF160059">
    <property type="entry name" value="PriA/YqbF domain"/>
    <property type="match status" value="1"/>
</dbReference>
<comment type="caution">
    <text evidence="2">The sequence shown here is derived from an EMBL/GenBank/DDBJ whole genome shotgun (WGS) entry which is preliminary data.</text>
</comment>
<dbReference type="AlphaFoldDB" id="A0A0H0G897"/>
<dbReference type="Pfam" id="PF17891">
    <property type="entry name" value="FluMu_N"/>
    <property type="match status" value="1"/>
</dbReference>
<proteinExistence type="predicted"/>
<evidence type="ECO:0000313" key="3">
    <source>
        <dbReference type="Proteomes" id="UP000037564"/>
    </source>
</evidence>
<name>A0A0H0G897_ECOLX</name>